<evidence type="ECO:0000256" key="1">
    <source>
        <dbReference type="ARBA" id="ARBA00022729"/>
    </source>
</evidence>
<feature type="transmembrane region" description="Helical" evidence="4">
    <location>
        <begin position="261"/>
        <end position="279"/>
    </location>
</feature>
<accession>A0ABR8LCD5</accession>
<dbReference type="Proteomes" id="UP000653231">
    <property type="component" value="Unassembled WGS sequence"/>
</dbReference>
<feature type="region of interest" description="Disordered" evidence="3">
    <location>
        <begin position="149"/>
        <end position="251"/>
    </location>
</feature>
<evidence type="ECO:0000256" key="2">
    <source>
        <dbReference type="ARBA" id="ARBA00023008"/>
    </source>
</evidence>
<dbReference type="Gene3D" id="2.60.40.1220">
    <property type="match status" value="1"/>
</dbReference>
<keyword evidence="2" id="KW-0186">Copper</keyword>
<feature type="region of interest" description="Disordered" evidence="3">
    <location>
        <begin position="281"/>
        <end position="326"/>
    </location>
</feature>
<keyword evidence="4" id="KW-0472">Membrane</keyword>
<evidence type="ECO:0000256" key="3">
    <source>
        <dbReference type="SAM" id="MobiDB-lite"/>
    </source>
</evidence>
<dbReference type="SUPFAM" id="SSF81296">
    <property type="entry name" value="E set domains"/>
    <property type="match status" value="1"/>
</dbReference>
<dbReference type="InterPro" id="IPR014755">
    <property type="entry name" value="Cu-Rt/internalin_Ig-like"/>
</dbReference>
<protein>
    <submittedName>
        <fullName evidence="6">Copper resistance protein CopC</fullName>
    </submittedName>
</protein>
<keyword evidence="7" id="KW-1185">Reference proteome</keyword>
<keyword evidence="1" id="KW-0732">Signal</keyword>
<feature type="compositionally biased region" description="Low complexity" evidence="3">
    <location>
        <begin position="281"/>
        <end position="296"/>
    </location>
</feature>
<gene>
    <name evidence="6" type="ORF">IEQ31_30455</name>
</gene>
<feature type="domain" description="CopC" evidence="5">
    <location>
        <begin position="31"/>
        <end position="147"/>
    </location>
</feature>
<keyword evidence="4" id="KW-0812">Transmembrane</keyword>
<dbReference type="EMBL" id="JACXRZ010000031">
    <property type="protein sequence ID" value="MBD3147469.1"/>
    <property type="molecule type" value="Genomic_DNA"/>
</dbReference>
<proteinExistence type="predicted"/>
<keyword evidence="4" id="KW-1133">Transmembrane helix</keyword>
<feature type="compositionally biased region" description="Basic residues" evidence="3">
    <location>
        <begin position="316"/>
        <end position="326"/>
    </location>
</feature>
<evidence type="ECO:0000313" key="7">
    <source>
        <dbReference type="Proteomes" id="UP000653231"/>
    </source>
</evidence>
<dbReference type="InterPro" id="IPR007348">
    <property type="entry name" value="CopC_dom"/>
</dbReference>
<organism evidence="6 7">
    <name type="scientific">Microbispora bryophytorum subsp. camponoti</name>
    <dbReference type="NCBI Taxonomy" id="1677852"/>
    <lineage>
        <taxon>Bacteria</taxon>
        <taxon>Bacillati</taxon>
        <taxon>Actinomycetota</taxon>
        <taxon>Actinomycetes</taxon>
        <taxon>Streptosporangiales</taxon>
        <taxon>Streptosporangiaceae</taxon>
        <taxon>Microbispora</taxon>
    </lineage>
</organism>
<reference evidence="6 7" key="1">
    <citation type="submission" date="2020-09" db="EMBL/GenBank/DDBJ databases">
        <title>Actinomycete isolated from the Camponotus japonicus Mayr.</title>
        <authorList>
            <person name="Gong X."/>
        </authorList>
    </citation>
    <scope>NUCLEOTIDE SEQUENCE [LARGE SCALE GENOMIC DNA]</scope>
    <source>
        <strain evidence="6 7">2C-HV3</strain>
    </source>
</reference>
<name>A0ABR8LCD5_9ACTN</name>
<sequence length="326" mass="33360">MTMARWSGRLLLPVVVGVMTVATLAAPAFAHGQLAMSTPAKDGTVREPLESLSLYFTEAPAPNAYFAVTAPGGARVDQPWTHGQPKRLDKPVQEYNLVNGFWEPSVYNTGFPAQVPVAYWPARGEYVVRYLSIASDGEPVQGELRFTYKGKTSAPPKGWQAPDNEPDPSLLASAEPGSSPQANEPAAGGSLTAMGPTVPEAGGSPAAVTQEGASPAAATQAGGSPASATQTGANTAAASEPGGTAGTAARAAQPADSGTGLSVWLVPAVLVLGAGALVVRAARRPAPATTATTTTAERSSGRPQAKKPSRAPAPRTPHRPKSTKRR</sequence>
<dbReference type="InterPro" id="IPR014756">
    <property type="entry name" value="Ig_E-set"/>
</dbReference>
<dbReference type="Pfam" id="PF04234">
    <property type="entry name" value="CopC"/>
    <property type="match status" value="1"/>
</dbReference>
<evidence type="ECO:0000313" key="6">
    <source>
        <dbReference type="EMBL" id="MBD3147469.1"/>
    </source>
</evidence>
<comment type="caution">
    <text evidence="6">The sequence shown here is derived from an EMBL/GenBank/DDBJ whole genome shotgun (WGS) entry which is preliminary data.</text>
</comment>
<evidence type="ECO:0000256" key="4">
    <source>
        <dbReference type="SAM" id="Phobius"/>
    </source>
</evidence>
<evidence type="ECO:0000259" key="5">
    <source>
        <dbReference type="Pfam" id="PF04234"/>
    </source>
</evidence>
<feature type="compositionally biased region" description="Polar residues" evidence="3">
    <location>
        <begin position="226"/>
        <end position="237"/>
    </location>
</feature>